<evidence type="ECO:0000313" key="3">
    <source>
        <dbReference type="Proteomes" id="UP000539075"/>
    </source>
</evidence>
<keyword evidence="3" id="KW-1185">Reference proteome</keyword>
<evidence type="ECO:0000313" key="2">
    <source>
        <dbReference type="EMBL" id="MBB5143730.1"/>
    </source>
</evidence>
<dbReference type="RefSeq" id="WP_183719520.1">
    <property type="nucleotide sequence ID" value="NZ_JACHGO010000005.1"/>
</dbReference>
<comment type="caution">
    <text evidence="2">The sequence shown here is derived from an EMBL/GenBank/DDBJ whole genome shotgun (WGS) entry which is preliminary data.</text>
</comment>
<gene>
    <name evidence="2" type="ORF">HNQ38_001830</name>
</gene>
<keyword evidence="1" id="KW-0732">Signal</keyword>
<organism evidence="2 3">
    <name type="scientific">Desulfovibrio intestinalis</name>
    <dbReference type="NCBI Taxonomy" id="58621"/>
    <lineage>
        <taxon>Bacteria</taxon>
        <taxon>Pseudomonadati</taxon>
        <taxon>Thermodesulfobacteriota</taxon>
        <taxon>Desulfovibrionia</taxon>
        <taxon>Desulfovibrionales</taxon>
        <taxon>Desulfovibrionaceae</taxon>
        <taxon>Desulfovibrio</taxon>
    </lineage>
</organism>
<dbReference type="Proteomes" id="UP000539075">
    <property type="component" value="Unassembled WGS sequence"/>
</dbReference>
<dbReference type="InterPro" id="IPR011990">
    <property type="entry name" value="TPR-like_helical_dom_sf"/>
</dbReference>
<protein>
    <recommendedName>
        <fullName evidence="4">Tetratricopeptide repeat protein</fullName>
    </recommendedName>
</protein>
<name>A0A7W8C4R7_9BACT</name>
<dbReference type="AlphaFoldDB" id="A0A7W8C4R7"/>
<feature type="chain" id="PRO_5031435917" description="Tetratricopeptide repeat protein" evidence="1">
    <location>
        <begin position="23"/>
        <end position="113"/>
    </location>
</feature>
<evidence type="ECO:0000256" key="1">
    <source>
        <dbReference type="SAM" id="SignalP"/>
    </source>
</evidence>
<evidence type="ECO:0008006" key="4">
    <source>
        <dbReference type="Google" id="ProtNLM"/>
    </source>
</evidence>
<feature type="signal peptide" evidence="1">
    <location>
        <begin position="1"/>
        <end position="22"/>
    </location>
</feature>
<proteinExistence type="predicted"/>
<reference evidence="2 3" key="1">
    <citation type="submission" date="2020-08" db="EMBL/GenBank/DDBJ databases">
        <title>Genomic Encyclopedia of Type Strains, Phase IV (KMG-IV): sequencing the most valuable type-strain genomes for metagenomic binning, comparative biology and taxonomic classification.</title>
        <authorList>
            <person name="Goeker M."/>
        </authorList>
    </citation>
    <scope>NUCLEOTIDE SEQUENCE [LARGE SCALE GENOMIC DNA]</scope>
    <source>
        <strain evidence="2 3">DSM 11275</strain>
    </source>
</reference>
<dbReference type="SUPFAM" id="SSF48452">
    <property type="entry name" value="TPR-like"/>
    <property type="match status" value="1"/>
</dbReference>
<sequence length="113" mass="12300">MCSTLRFTVIVFLALAAGPALTLSSHGLRATAQNISSYDGAPTQATRTAKSTNQGPDISAKYLKQARAYRDQGRYELARQSYAQALSTCRSAEELAVIEKEMGGIELLLRTMR</sequence>
<dbReference type="EMBL" id="JACHGO010000005">
    <property type="protein sequence ID" value="MBB5143730.1"/>
    <property type="molecule type" value="Genomic_DNA"/>
</dbReference>
<accession>A0A7W8C4R7</accession>